<dbReference type="InterPro" id="IPR011993">
    <property type="entry name" value="PH-like_dom_sf"/>
</dbReference>
<keyword evidence="2" id="KW-0472">Membrane</keyword>
<dbReference type="GO" id="GO:0006915">
    <property type="term" value="P:apoptotic process"/>
    <property type="evidence" value="ECO:0007669"/>
    <property type="project" value="InterPro"/>
</dbReference>
<feature type="compositionally biased region" description="Basic and acidic residues" evidence="1">
    <location>
        <begin position="60"/>
        <end position="80"/>
    </location>
</feature>
<feature type="region of interest" description="Disordered" evidence="1">
    <location>
        <begin position="1"/>
        <end position="106"/>
    </location>
</feature>
<dbReference type="PANTHER" id="PTHR37402">
    <property type="entry name" value="GRAM DOMAIN-CONTAINING PROTEIN 4"/>
    <property type="match status" value="1"/>
</dbReference>
<gene>
    <name evidence="3" type="ORF">TWF506_008413</name>
</gene>
<accession>A0AAN8NNA7</accession>
<reference evidence="3 4" key="1">
    <citation type="submission" date="2019-10" db="EMBL/GenBank/DDBJ databases">
        <authorList>
            <person name="Palmer J.M."/>
        </authorList>
    </citation>
    <scope>NUCLEOTIDE SEQUENCE [LARGE SCALE GENOMIC DNA]</scope>
    <source>
        <strain evidence="3 4">TWF506</strain>
    </source>
</reference>
<feature type="compositionally biased region" description="Polar residues" evidence="1">
    <location>
        <begin position="34"/>
        <end position="57"/>
    </location>
</feature>
<feature type="region of interest" description="Disordered" evidence="1">
    <location>
        <begin position="159"/>
        <end position="179"/>
    </location>
</feature>
<keyword evidence="2" id="KW-0812">Transmembrane</keyword>
<dbReference type="InterPro" id="IPR037847">
    <property type="entry name" value="GRAMDC4"/>
</dbReference>
<protein>
    <recommendedName>
        <fullName evidence="5">GRAM domain-containing protein</fullName>
    </recommendedName>
</protein>
<feature type="compositionally biased region" description="Polar residues" evidence="1">
    <location>
        <begin position="160"/>
        <end position="178"/>
    </location>
</feature>
<evidence type="ECO:0000313" key="4">
    <source>
        <dbReference type="Proteomes" id="UP001307849"/>
    </source>
</evidence>
<feature type="transmembrane region" description="Helical" evidence="2">
    <location>
        <begin position="475"/>
        <end position="507"/>
    </location>
</feature>
<evidence type="ECO:0000256" key="1">
    <source>
        <dbReference type="SAM" id="MobiDB-lite"/>
    </source>
</evidence>
<dbReference type="EMBL" id="JAVHJM010000005">
    <property type="protein sequence ID" value="KAK6513983.1"/>
    <property type="molecule type" value="Genomic_DNA"/>
</dbReference>
<sequence>MVYEDSNSDFSSYDEVPEFSGLTGDQDQGPAPSPSTDSVTCQASQIQPNTGSVSPNLDSGPHHIPETESTKQVFENKDEFSNESSESDAEDLQESSAGSSTIHSSSTRNILHEAHNVLSHPVAASRKFKAYHYHTHHERKGKRKPQRLCQELAKAEAGSGSRSIIMSPTNKSNSSSHPIKTKVKHVVSSFSKSHPKRLPKALASNALSSHILGLDLDPFRLTKSDVEFIQLVSKRRFDTDGQVISEREQRLRELKIARQKMLVNWVSDRHIRSASVIRAKALKYPDFDKTIENEGFMKYFGDVALYLSQRFIPIYTSHWEEVPRYDSSRMMSHVERIAIGMAPFQEWAMVIRSVYRWEDPVKTARWMAVYTVLWWSGYLITFGYAYLISRVLRNRQDWNHVKRVKGAIYRARDQQQNVRRITELIERHGSDGWVEALPDSFGSWAQLKLGDFADALEIMRNFYEWRDPEQTVCTLIFFGACLLVGVFTSMAYCWRIVTFVFGLWFFVSSPIASRYPQYRLVVSPFKWVFWGIPTHADVAYTEFRADAANAVSDPGMKKKSARRNAKRRRAADFETPVMVIDDDLEGEEEGDDGYTTPPDLDEDDNYDPEELISPHDMERDPESLGGKQYIGVIYCGFRCIYRGHPGKLYLSDYGLVFETEVSKKVMLEIKWKDIKKIEKEESLSVGKVGKVHALGVAMACGERVKFEAILRRDLAFNRIIGFSGLQWQNEA</sequence>
<evidence type="ECO:0000256" key="2">
    <source>
        <dbReference type="SAM" id="Phobius"/>
    </source>
</evidence>
<dbReference type="PANTHER" id="PTHR37402:SF1">
    <property type="entry name" value="GRAM DOMAIN-CONTAINING PROTEIN 4"/>
    <property type="match status" value="1"/>
</dbReference>
<evidence type="ECO:0000313" key="3">
    <source>
        <dbReference type="EMBL" id="KAK6513983.1"/>
    </source>
</evidence>
<name>A0AAN8NNA7_9PEZI</name>
<evidence type="ECO:0008006" key="5">
    <source>
        <dbReference type="Google" id="ProtNLM"/>
    </source>
</evidence>
<feature type="transmembrane region" description="Helical" evidence="2">
    <location>
        <begin position="367"/>
        <end position="387"/>
    </location>
</feature>
<keyword evidence="4" id="KW-1185">Reference proteome</keyword>
<feature type="compositionally biased region" description="Acidic residues" evidence="1">
    <location>
        <begin position="599"/>
        <end position="610"/>
    </location>
</feature>
<feature type="compositionally biased region" description="Low complexity" evidence="1">
    <location>
        <begin position="95"/>
        <end position="106"/>
    </location>
</feature>
<feature type="region of interest" description="Disordered" evidence="1">
    <location>
        <begin position="584"/>
        <end position="623"/>
    </location>
</feature>
<keyword evidence="2" id="KW-1133">Transmembrane helix</keyword>
<proteinExistence type="predicted"/>
<comment type="caution">
    <text evidence="3">The sequence shown here is derived from an EMBL/GenBank/DDBJ whole genome shotgun (WGS) entry which is preliminary data.</text>
</comment>
<feature type="compositionally biased region" description="Basic and acidic residues" evidence="1">
    <location>
        <begin position="612"/>
        <end position="622"/>
    </location>
</feature>
<organism evidence="3 4">
    <name type="scientific">Arthrobotrys conoides</name>
    <dbReference type="NCBI Taxonomy" id="74498"/>
    <lineage>
        <taxon>Eukaryota</taxon>
        <taxon>Fungi</taxon>
        <taxon>Dikarya</taxon>
        <taxon>Ascomycota</taxon>
        <taxon>Pezizomycotina</taxon>
        <taxon>Orbiliomycetes</taxon>
        <taxon>Orbiliales</taxon>
        <taxon>Orbiliaceae</taxon>
        <taxon>Arthrobotrys</taxon>
    </lineage>
</organism>
<dbReference type="AlphaFoldDB" id="A0AAN8NNA7"/>
<dbReference type="Proteomes" id="UP001307849">
    <property type="component" value="Unassembled WGS sequence"/>
</dbReference>
<dbReference type="Gene3D" id="2.30.29.30">
    <property type="entry name" value="Pleckstrin-homology domain (PH domain)/Phosphotyrosine-binding domain (PTB)"/>
    <property type="match status" value="1"/>
</dbReference>